<organism evidence="1 2">
    <name type="scientific">Hymenobacter crusticola</name>
    <dbReference type="NCBI Taxonomy" id="1770526"/>
    <lineage>
        <taxon>Bacteria</taxon>
        <taxon>Pseudomonadati</taxon>
        <taxon>Bacteroidota</taxon>
        <taxon>Cytophagia</taxon>
        <taxon>Cytophagales</taxon>
        <taxon>Hymenobacteraceae</taxon>
        <taxon>Hymenobacter</taxon>
    </lineage>
</organism>
<evidence type="ECO:0008006" key="3">
    <source>
        <dbReference type="Google" id="ProtNLM"/>
    </source>
</evidence>
<accession>A0A243W7K0</accession>
<reference evidence="1 2" key="1">
    <citation type="submission" date="2017-01" db="EMBL/GenBank/DDBJ databases">
        <title>A new Hymenobacter.</title>
        <authorList>
            <person name="Liang Y."/>
            <person name="Feng F."/>
        </authorList>
    </citation>
    <scope>NUCLEOTIDE SEQUENCE [LARGE SCALE GENOMIC DNA]</scope>
    <source>
        <strain evidence="1">MIMBbqt21</strain>
    </source>
</reference>
<evidence type="ECO:0000313" key="2">
    <source>
        <dbReference type="Proteomes" id="UP000194873"/>
    </source>
</evidence>
<gene>
    <name evidence="1" type="ORF">BXP70_22860</name>
</gene>
<dbReference type="AlphaFoldDB" id="A0A243W7K0"/>
<dbReference type="Proteomes" id="UP000194873">
    <property type="component" value="Unassembled WGS sequence"/>
</dbReference>
<comment type="caution">
    <text evidence="1">The sequence shown here is derived from an EMBL/GenBank/DDBJ whole genome shotgun (WGS) entry which is preliminary data.</text>
</comment>
<dbReference type="EMBL" id="MTSE01000019">
    <property type="protein sequence ID" value="OUJ71013.1"/>
    <property type="molecule type" value="Genomic_DNA"/>
</dbReference>
<keyword evidence="2" id="KW-1185">Reference proteome</keyword>
<name>A0A243W7K0_9BACT</name>
<evidence type="ECO:0000313" key="1">
    <source>
        <dbReference type="EMBL" id="OUJ71013.1"/>
    </source>
</evidence>
<sequence>MVLHYTATLSLQDGCYAYDVTDFVFGYPTAQPPSPTQLPAEDDLIETRPLNERGASMLTAERTSFQQTIQQLLVHLQQQISQPAGQPSAE</sequence>
<proteinExistence type="predicted"/>
<protein>
    <recommendedName>
        <fullName evidence="3">DUF4468 domain-containing protein</fullName>
    </recommendedName>
</protein>